<dbReference type="Gene3D" id="3.40.50.410">
    <property type="entry name" value="von Willebrand factor, type A domain"/>
    <property type="match status" value="1"/>
</dbReference>
<feature type="domain" description="VWFA" evidence="4">
    <location>
        <begin position="1220"/>
        <end position="1373"/>
    </location>
</feature>
<dbReference type="Pfam" id="PF07517">
    <property type="entry name" value="SecA_DEAD"/>
    <property type="match status" value="1"/>
</dbReference>
<dbReference type="SMART" id="SM00327">
    <property type="entry name" value="VWA"/>
    <property type="match status" value="1"/>
</dbReference>
<feature type="domain" description="SecA family profile" evidence="5">
    <location>
        <begin position="470"/>
        <end position="1110"/>
    </location>
</feature>
<keyword evidence="1" id="KW-0653">Protein transport</keyword>
<gene>
    <name evidence="6" type="ORF">NSCI0253_LOCUS15605</name>
</gene>
<dbReference type="GO" id="GO:0016020">
    <property type="term" value="C:membrane"/>
    <property type="evidence" value="ECO:0007669"/>
    <property type="project" value="InterPro"/>
</dbReference>
<evidence type="ECO:0000256" key="2">
    <source>
        <dbReference type="ARBA" id="ARBA00023010"/>
    </source>
</evidence>
<evidence type="ECO:0000259" key="4">
    <source>
        <dbReference type="PROSITE" id="PS50234"/>
    </source>
</evidence>
<proteinExistence type="predicted"/>
<dbReference type="Gene3D" id="3.40.50.300">
    <property type="entry name" value="P-loop containing nucleotide triphosphate hydrolases"/>
    <property type="match status" value="2"/>
</dbReference>
<keyword evidence="1" id="KW-0813">Transport</keyword>
<dbReference type="GO" id="GO:0017038">
    <property type="term" value="P:protein import"/>
    <property type="evidence" value="ECO:0007669"/>
    <property type="project" value="InterPro"/>
</dbReference>
<feature type="region of interest" description="Disordered" evidence="3">
    <location>
        <begin position="147"/>
        <end position="204"/>
    </location>
</feature>
<dbReference type="Pfam" id="PF13519">
    <property type="entry name" value="VWA_2"/>
    <property type="match status" value="1"/>
</dbReference>
<dbReference type="SUPFAM" id="SSF53300">
    <property type="entry name" value="vWA-like"/>
    <property type="match status" value="1"/>
</dbReference>
<dbReference type="InterPro" id="IPR036465">
    <property type="entry name" value="vWFA_dom_sf"/>
</dbReference>
<accession>A0A7S1A3L8</accession>
<evidence type="ECO:0000259" key="5">
    <source>
        <dbReference type="PROSITE" id="PS51196"/>
    </source>
</evidence>
<dbReference type="InterPro" id="IPR011115">
    <property type="entry name" value="SecA_DEAD"/>
</dbReference>
<evidence type="ECO:0000313" key="6">
    <source>
        <dbReference type="EMBL" id="CAD8841257.1"/>
    </source>
</evidence>
<dbReference type="InterPro" id="IPR014018">
    <property type="entry name" value="SecA_motor_DEAD"/>
</dbReference>
<reference evidence="6" key="1">
    <citation type="submission" date="2021-01" db="EMBL/GenBank/DDBJ databases">
        <authorList>
            <person name="Corre E."/>
            <person name="Pelletier E."/>
            <person name="Niang G."/>
            <person name="Scheremetjew M."/>
            <person name="Finn R."/>
            <person name="Kale V."/>
            <person name="Holt S."/>
            <person name="Cochrane G."/>
            <person name="Meng A."/>
            <person name="Brown T."/>
            <person name="Cohen L."/>
        </authorList>
    </citation>
    <scope>NUCLEOTIDE SEQUENCE</scope>
</reference>
<dbReference type="PANTHER" id="PTHR30612">
    <property type="entry name" value="SECA INNER MEMBRANE COMPONENT OF SEC PROTEIN SECRETION SYSTEM"/>
    <property type="match status" value="1"/>
</dbReference>
<dbReference type="InterPro" id="IPR002035">
    <property type="entry name" value="VWF_A"/>
</dbReference>
<evidence type="ECO:0000256" key="3">
    <source>
        <dbReference type="SAM" id="MobiDB-lite"/>
    </source>
</evidence>
<dbReference type="GO" id="GO:0006605">
    <property type="term" value="P:protein targeting"/>
    <property type="evidence" value="ECO:0007669"/>
    <property type="project" value="InterPro"/>
</dbReference>
<protein>
    <submittedName>
        <fullName evidence="6">Uncharacterized protein</fullName>
    </submittedName>
</protein>
<dbReference type="PROSITE" id="PS51196">
    <property type="entry name" value="SECA_MOTOR_DEAD"/>
    <property type="match status" value="1"/>
</dbReference>
<organism evidence="6">
    <name type="scientific">Noctiluca scintillans</name>
    <name type="common">Sea sparkle</name>
    <name type="synonym">Red tide dinoflagellate</name>
    <dbReference type="NCBI Taxonomy" id="2966"/>
    <lineage>
        <taxon>Eukaryota</taxon>
        <taxon>Sar</taxon>
        <taxon>Alveolata</taxon>
        <taxon>Dinophyceae</taxon>
        <taxon>Noctilucales</taxon>
        <taxon>Noctilucaceae</taxon>
        <taxon>Noctiluca</taxon>
    </lineage>
</organism>
<feature type="region of interest" description="Disordered" evidence="3">
    <location>
        <begin position="66"/>
        <end position="86"/>
    </location>
</feature>
<dbReference type="InterPro" id="IPR027417">
    <property type="entry name" value="P-loop_NTPase"/>
</dbReference>
<dbReference type="EMBL" id="HBFQ01022202">
    <property type="protein sequence ID" value="CAD8841257.1"/>
    <property type="molecule type" value="Transcribed_RNA"/>
</dbReference>
<dbReference type="InterPro" id="IPR000185">
    <property type="entry name" value="SecA"/>
</dbReference>
<dbReference type="GO" id="GO:0006886">
    <property type="term" value="P:intracellular protein transport"/>
    <property type="evidence" value="ECO:0007669"/>
    <property type="project" value="InterPro"/>
</dbReference>
<dbReference type="PANTHER" id="PTHR30612:SF0">
    <property type="entry name" value="CHLOROPLAST PROTEIN-TRANSPORTING ATPASE"/>
    <property type="match status" value="1"/>
</dbReference>
<keyword evidence="2" id="KW-0811">Translocation</keyword>
<dbReference type="PROSITE" id="PS50234">
    <property type="entry name" value="VWFA"/>
    <property type="match status" value="1"/>
</dbReference>
<dbReference type="GO" id="GO:0005524">
    <property type="term" value="F:ATP binding"/>
    <property type="evidence" value="ECO:0007669"/>
    <property type="project" value="InterPro"/>
</dbReference>
<evidence type="ECO:0000256" key="1">
    <source>
        <dbReference type="ARBA" id="ARBA00022927"/>
    </source>
</evidence>
<sequence>MSKKTAESWAECERVAEEKSAMMREMAEFRSECERKMSNEKGMMNKEMVEFREECERKMTKEKKEAAKKAAESRAACEKLSKEKEDMTREMVKFRAECERKMTEEKMEMSRLMAESRAECDRMNQEKAEMKKEIARFREECLREMSDMKSEMTKKTAESKADCDRLATEKKEMAQKNSQFRREMEEKMAKEKEDMKKQTEQSRRECERMAEEKVAMSKEMAAFRAELETNMAEEKARVQEAKTSMAKRLEEARLQNEQQLQTERDITSSIMHAIRELPPLQAAMELGDLRLLEEELRKWTMDSLPERFGDCKGVVEAVVKLGQERLVTWRGVEHGLKHVLKEVEKLPSNVSALQEACHRLFRALKEAQLTKMDLRRSEPKALDRMCEVLSAWQERSMSNSNKVQRSIIRKVITWPQLGPFDFADLDICLRLVDRGGAGSDIFLSRAQSLVDDTSTAPKDLRPLLSHVETMLFFLKYTKSESLDLTHQEFRKQAGLDPIVREYLAWAEREYPAGKELVHFQQGQALMDDKEVGTVLEELRKTPKGPKPDALGIFREIFFQWAQSMRSKFDLLVLPHHTQVVTLMAFRRFLEAEKSFNTPHALIAQVGTGEGKSMIVAGLAIYVAVFLRKKVHVVVDDETLLERDFWTFKRLFDTFQVPIGSGKKGDQETRPLSAILCVSAEKLAESKQPCLSQRVDPDADICYCEAKHVQSFYASIARGEKRDFDGYDGRVLILDEVDALVIDEEPNEAFVYPNKELSQMATTVAEAFAKGSDVQEAVRGHQHPATQRVVREMTKEWSKGKDLKVGEDFVYAKEVGRYCKVHAGRVDPKSWSLALECRNFQDQLTHDILFQERMFVMSRPRVFRRYHRILGLSGSIGSKAEREFLKQTYHASFFEVPPFLKTCRGSPFHEPVPAKLGELQQSLYVEPTVQAQVQRLCEVSLEARENVPVLLIAKDRAQADSLVEFLRTAARSRGLGHVSDDAVRSLSRTLYEADPEQWKENLNRATLPLGETSAAGNSKTWRITVTDPRGGRGIDYRVDHTEVDEHGGMLLVPTSVPTSQREWTQWLGRTSRQDRRGQFCPVLCGLDYVELGKKFGQSLPAGGMEVIDTVLQWADQEVAQKIQGSAALYNVGVRVNELCEDLFGRSEQLLKDPYARESVVDVCQRMRWMSVRDVDDAFRRIKDFDPSSIPTEAKDLGPAEQPPARTVIQTRGGPVTAVPKVVIFCLDWSISMMSRDTGTPKTRFQVCMECVNRILKDQVRDSDVVGIVAFGPTVETVFLPAPKARGGAKLEKQLAGMAPQMAGGTAFYDAVMQCLQMLTQPGTTPSECQRWLVCLTDGDDHGSKTNNSRGQLVTAMLDNQVPANLNMMMITVGQLRDQNVRVIEHWVDRVGQAGGIGQHLSPAAAKIDSAFSVVAEFLAAEVGGANEC</sequence>
<name>A0A7S1A3L8_NOCSC</name>
<dbReference type="SUPFAM" id="SSF52540">
    <property type="entry name" value="P-loop containing nucleoside triphosphate hydrolases"/>
    <property type="match status" value="1"/>
</dbReference>
<dbReference type="CDD" id="cd00198">
    <property type="entry name" value="vWFA"/>
    <property type="match status" value="1"/>
</dbReference>